<dbReference type="PROSITE" id="PS50977">
    <property type="entry name" value="HTH_TETR_2"/>
    <property type="match status" value="1"/>
</dbReference>
<dbReference type="PANTHER" id="PTHR47506">
    <property type="entry name" value="TRANSCRIPTIONAL REGULATORY PROTEIN"/>
    <property type="match status" value="1"/>
</dbReference>
<dbReference type="InterPro" id="IPR009057">
    <property type="entry name" value="Homeodomain-like_sf"/>
</dbReference>
<dbReference type="STRING" id="326424.FRAAL0868"/>
<dbReference type="Proteomes" id="UP000000657">
    <property type="component" value="Chromosome"/>
</dbReference>
<dbReference type="HOGENOM" id="CLU_069356_4_1_11"/>
<accession>Q0RSC8</accession>
<dbReference type="Pfam" id="PF00440">
    <property type="entry name" value="TetR_N"/>
    <property type="match status" value="1"/>
</dbReference>
<name>Q0RSC8_FRAAA</name>
<proteinExistence type="predicted"/>
<dbReference type="SUPFAM" id="SSF48498">
    <property type="entry name" value="Tetracyclin repressor-like, C-terminal domain"/>
    <property type="match status" value="1"/>
</dbReference>
<evidence type="ECO:0000313" key="6">
    <source>
        <dbReference type="EMBL" id="CAJ59536.1"/>
    </source>
</evidence>
<dbReference type="PRINTS" id="PR00455">
    <property type="entry name" value="HTHTETR"/>
</dbReference>
<keyword evidence="2 4" id="KW-0238">DNA-binding</keyword>
<organism evidence="6 7">
    <name type="scientific">Frankia alni (strain DSM 45986 / CECT 9034 / ACN14a)</name>
    <dbReference type="NCBI Taxonomy" id="326424"/>
    <lineage>
        <taxon>Bacteria</taxon>
        <taxon>Bacillati</taxon>
        <taxon>Actinomycetota</taxon>
        <taxon>Actinomycetes</taxon>
        <taxon>Frankiales</taxon>
        <taxon>Frankiaceae</taxon>
        <taxon>Frankia</taxon>
    </lineage>
</organism>
<feature type="domain" description="HTH tetR-type" evidence="5">
    <location>
        <begin position="19"/>
        <end position="79"/>
    </location>
</feature>
<dbReference type="GO" id="GO:0003677">
    <property type="term" value="F:DNA binding"/>
    <property type="evidence" value="ECO:0007669"/>
    <property type="project" value="UniProtKB-UniRule"/>
</dbReference>
<dbReference type="InterPro" id="IPR001647">
    <property type="entry name" value="HTH_TetR"/>
</dbReference>
<dbReference type="SUPFAM" id="SSF46689">
    <property type="entry name" value="Homeodomain-like"/>
    <property type="match status" value="1"/>
</dbReference>
<evidence type="ECO:0000256" key="1">
    <source>
        <dbReference type="ARBA" id="ARBA00023015"/>
    </source>
</evidence>
<dbReference type="PANTHER" id="PTHR47506:SF6">
    <property type="entry name" value="HTH-TYPE TRANSCRIPTIONAL REPRESSOR NEMR"/>
    <property type="match status" value="1"/>
</dbReference>
<dbReference type="Gene3D" id="1.10.10.60">
    <property type="entry name" value="Homeodomain-like"/>
    <property type="match status" value="1"/>
</dbReference>
<keyword evidence="3" id="KW-0804">Transcription</keyword>
<dbReference type="InterPro" id="IPR011075">
    <property type="entry name" value="TetR_C"/>
</dbReference>
<dbReference type="Gene3D" id="1.10.357.10">
    <property type="entry name" value="Tetracycline Repressor, domain 2"/>
    <property type="match status" value="1"/>
</dbReference>
<evidence type="ECO:0000256" key="3">
    <source>
        <dbReference type="ARBA" id="ARBA00023163"/>
    </source>
</evidence>
<protein>
    <submittedName>
        <fullName evidence="6">Transcriptional regulatory protein TetR family</fullName>
    </submittedName>
</protein>
<keyword evidence="7" id="KW-1185">Reference proteome</keyword>
<evidence type="ECO:0000256" key="4">
    <source>
        <dbReference type="PROSITE-ProRule" id="PRU00335"/>
    </source>
</evidence>
<evidence type="ECO:0000313" key="7">
    <source>
        <dbReference type="Proteomes" id="UP000000657"/>
    </source>
</evidence>
<feature type="DNA-binding region" description="H-T-H motif" evidence="4">
    <location>
        <begin position="42"/>
        <end position="61"/>
    </location>
</feature>
<evidence type="ECO:0000259" key="5">
    <source>
        <dbReference type="PROSITE" id="PS50977"/>
    </source>
</evidence>
<keyword evidence="1" id="KW-0805">Transcription regulation</keyword>
<dbReference type="AlphaFoldDB" id="Q0RSC8"/>
<dbReference type="eggNOG" id="COG1309">
    <property type="taxonomic scope" value="Bacteria"/>
</dbReference>
<dbReference type="Pfam" id="PF16925">
    <property type="entry name" value="TetR_C_13"/>
    <property type="match status" value="1"/>
</dbReference>
<gene>
    <name evidence="6" type="ordered locus">FRAAL0868</name>
</gene>
<sequence length="223" mass="24388">MWVMAERATRTRQRRADGDRTRAAILDAAVRLSTVDGLEGLSIGNLAKDLGMSKGGVYAHFDSKQDLQLATVEAAGVIFRSEVIEPALTADPGVPQLLAFCDGFFDHLERRVFPGGCFFAGAALEMGTHRGPVQEKVAEFHSGFVQLIRDVVRTAVQLRQLPPDEDPAALALELNGTLLAADTSFVMYDDPSVLDLGRRVVRRRLGLAVTRRDETPEESENPQ</sequence>
<evidence type="ECO:0000256" key="2">
    <source>
        <dbReference type="ARBA" id="ARBA00023125"/>
    </source>
</evidence>
<reference evidence="6 7" key="1">
    <citation type="journal article" date="2007" name="Genome Res.">
        <title>Genome characteristics of facultatively symbiotic Frankia sp. strains reflect host range and host plant biogeography.</title>
        <authorList>
            <person name="Normand P."/>
            <person name="Lapierre P."/>
            <person name="Tisa L.S."/>
            <person name="Gogarten J.P."/>
            <person name="Alloisio N."/>
            <person name="Bagnarol E."/>
            <person name="Bassi C.A."/>
            <person name="Berry A.M."/>
            <person name="Bickhart D.M."/>
            <person name="Choisne N."/>
            <person name="Couloux A."/>
            <person name="Cournoyer B."/>
            <person name="Cruveiller S."/>
            <person name="Daubin V."/>
            <person name="Demange N."/>
            <person name="Francino M.P."/>
            <person name="Goltsman E."/>
            <person name="Huang Y."/>
            <person name="Kopp O.R."/>
            <person name="Labarre L."/>
            <person name="Lapidus A."/>
            <person name="Lavire C."/>
            <person name="Marechal J."/>
            <person name="Martinez M."/>
            <person name="Mastronunzio J.E."/>
            <person name="Mullin B.C."/>
            <person name="Niemann J."/>
            <person name="Pujic P."/>
            <person name="Rawnsley T."/>
            <person name="Rouy Z."/>
            <person name="Schenowitz C."/>
            <person name="Sellstedt A."/>
            <person name="Tavares F."/>
            <person name="Tomkins J.P."/>
            <person name="Vallenet D."/>
            <person name="Valverde C."/>
            <person name="Wall L.G."/>
            <person name="Wang Y."/>
            <person name="Medigue C."/>
            <person name="Benson D.R."/>
        </authorList>
    </citation>
    <scope>NUCLEOTIDE SEQUENCE [LARGE SCALE GENOMIC DNA]</scope>
    <source>
        <strain evidence="7">DSM 45986 / CECT 9034 / ACN14a</strain>
    </source>
</reference>
<dbReference type="EMBL" id="CT573213">
    <property type="protein sequence ID" value="CAJ59536.1"/>
    <property type="molecule type" value="Genomic_DNA"/>
</dbReference>
<dbReference type="InterPro" id="IPR036271">
    <property type="entry name" value="Tet_transcr_reg_TetR-rel_C_sf"/>
</dbReference>
<dbReference type="KEGG" id="fal:FRAAL0868"/>